<dbReference type="EMBL" id="OBEG01000008">
    <property type="protein sequence ID" value="SNY89295.1"/>
    <property type="molecule type" value="Genomic_DNA"/>
</dbReference>
<evidence type="ECO:0000313" key="2">
    <source>
        <dbReference type="EMBL" id="SNY89295.1"/>
    </source>
</evidence>
<evidence type="ECO:0000256" key="1">
    <source>
        <dbReference type="SAM" id="MobiDB-lite"/>
    </source>
</evidence>
<protein>
    <submittedName>
        <fullName evidence="2">Uncharacterized protein</fullName>
    </submittedName>
</protein>
<evidence type="ECO:0000313" key="3">
    <source>
        <dbReference type="Proteomes" id="UP000219565"/>
    </source>
</evidence>
<accession>A0A285LWR2</accession>
<keyword evidence="3" id="KW-1185">Reference proteome</keyword>
<organism evidence="2 3">
    <name type="scientific">Nocardia amikacinitolerans</name>
    <dbReference type="NCBI Taxonomy" id="756689"/>
    <lineage>
        <taxon>Bacteria</taxon>
        <taxon>Bacillati</taxon>
        <taxon>Actinomycetota</taxon>
        <taxon>Actinomycetes</taxon>
        <taxon>Mycobacteriales</taxon>
        <taxon>Nocardiaceae</taxon>
        <taxon>Nocardia</taxon>
    </lineage>
</organism>
<reference evidence="2 3" key="1">
    <citation type="submission" date="2017-09" db="EMBL/GenBank/DDBJ databases">
        <authorList>
            <person name="Ehlers B."/>
            <person name="Leendertz F.H."/>
        </authorList>
    </citation>
    <scope>NUCLEOTIDE SEQUENCE [LARGE SCALE GENOMIC DNA]</scope>
    <source>
        <strain evidence="2 3">DSM 45537</strain>
    </source>
</reference>
<proteinExistence type="predicted"/>
<gene>
    <name evidence="2" type="ORF">SAMN04244553_6302</name>
</gene>
<dbReference type="STRING" id="1379680.GCA_001612615_01008"/>
<dbReference type="Proteomes" id="UP000219565">
    <property type="component" value="Unassembled WGS sequence"/>
</dbReference>
<dbReference type="RefSeq" id="WP_143861575.1">
    <property type="nucleotide sequence ID" value="NZ_OBEG01000008.1"/>
</dbReference>
<name>A0A285LWR2_9NOCA</name>
<dbReference type="AlphaFoldDB" id="A0A285LWR2"/>
<feature type="region of interest" description="Disordered" evidence="1">
    <location>
        <begin position="68"/>
        <end position="132"/>
    </location>
</feature>
<sequence>MNRLLRRFGARPWDTAGDDVPLSPTALLDVDRGAALTDSAAHRPLLSAGAGAVSPSASALSDVDREAALTDTGAQVPRLATGSATPVPTCPDEQRRTNPAVTEDFDAPQKQAPCPRTGPDRRWASIGRGTPDLAAFDRYGRATSAEVVR</sequence>